<evidence type="ECO:0000313" key="2">
    <source>
        <dbReference type="Proteomes" id="UP000309997"/>
    </source>
</evidence>
<organism evidence="1 2">
    <name type="scientific">Populus alba</name>
    <name type="common">White poplar</name>
    <dbReference type="NCBI Taxonomy" id="43335"/>
    <lineage>
        <taxon>Eukaryota</taxon>
        <taxon>Viridiplantae</taxon>
        <taxon>Streptophyta</taxon>
        <taxon>Embryophyta</taxon>
        <taxon>Tracheophyta</taxon>
        <taxon>Spermatophyta</taxon>
        <taxon>Magnoliopsida</taxon>
        <taxon>eudicotyledons</taxon>
        <taxon>Gunneridae</taxon>
        <taxon>Pentapetalae</taxon>
        <taxon>rosids</taxon>
        <taxon>fabids</taxon>
        <taxon>Malpighiales</taxon>
        <taxon>Salicaceae</taxon>
        <taxon>Saliceae</taxon>
        <taxon>Populus</taxon>
    </lineage>
</organism>
<gene>
    <name evidence="1" type="ORF">D5086_017445</name>
</gene>
<protein>
    <submittedName>
        <fullName evidence="1">Uncharacterized protein</fullName>
    </submittedName>
</protein>
<comment type="caution">
    <text evidence="1">The sequence shown here is derived from an EMBL/GenBank/DDBJ whole genome shotgun (WGS) entry which is preliminary data.</text>
</comment>
<reference evidence="1 2" key="1">
    <citation type="journal article" date="2024" name="Plant Biotechnol. J.">
        <title>Genome and CRISPR/Cas9 system of a widespread forest tree (Populus alba) in the world.</title>
        <authorList>
            <person name="Liu Y.J."/>
            <person name="Jiang P.F."/>
            <person name="Han X.M."/>
            <person name="Li X.Y."/>
            <person name="Wang H.M."/>
            <person name="Wang Y.J."/>
            <person name="Wang X.X."/>
            <person name="Zeng Q.Y."/>
        </authorList>
    </citation>
    <scope>NUCLEOTIDE SEQUENCE [LARGE SCALE GENOMIC DNA]</scope>
    <source>
        <strain evidence="2">cv. PAL-ZL1</strain>
    </source>
</reference>
<dbReference type="Proteomes" id="UP000309997">
    <property type="component" value="Unassembled WGS sequence"/>
</dbReference>
<evidence type="ECO:0000313" key="1">
    <source>
        <dbReference type="EMBL" id="KAL3583113.1"/>
    </source>
</evidence>
<proteinExistence type="predicted"/>
<name>A0ACC4BZI2_POPAL</name>
<sequence length="164" mass="17432">MVLIQSFMASHSHAYRSPSGSFVHGAVLSMHDVVNFNCEAKVRTKHRKRDIQGTPPTAPPSSSPKPYENTSTSLVFIRPCRDPSAETGSLSSWFGAGNPNHGPPVGTAPSPPPYRKSIREELPSEPEIDPMAAEAAVAVEESVGALSSLACGLFILLLIQLPSA</sequence>
<keyword evidence="2" id="KW-1185">Reference proteome</keyword>
<accession>A0ACC4BZI2</accession>
<dbReference type="EMBL" id="RCHU02000008">
    <property type="protein sequence ID" value="KAL3583113.1"/>
    <property type="molecule type" value="Genomic_DNA"/>
</dbReference>